<gene>
    <name evidence="13" type="primary">mfd</name>
    <name evidence="16" type="ORF">DC28_00110</name>
</gene>
<dbReference type="eggNOG" id="COG1197">
    <property type="taxonomic scope" value="Bacteria"/>
</dbReference>
<dbReference type="AlphaFoldDB" id="A0A098R109"/>
<dbReference type="FunFam" id="3.40.50.300:FF:000546">
    <property type="entry name" value="Transcription-repair-coupling factor"/>
    <property type="match status" value="1"/>
</dbReference>
<dbReference type="PANTHER" id="PTHR47964:SF1">
    <property type="entry name" value="ATP-DEPENDENT DNA HELICASE HOMOLOG RECG, CHLOROPLASTIC"/>
    <property type="match status" value="1"/>
</dbReference>
<dbReference type="SUPFAM" id="SSF141259">
    <property type="entry name" value="CarD-like"/>
    <property type="match status" value="1"/>
</dbReference>
<accession>A0A098R109</accession>
<keyword evidence="4 13" id="KW-0227">DNA damage</keyword>
<dbReference type="Gene3D" id="3.90.1150.50">
    <property type="entry name" value="Transcription-repair-coupling factor, D7 domain"/>
    <property type="match status" value="1"/>
</dbReference>
<dbReference type="Pfam" id="PF00271">
    <property type="entry name" value="Helicase_C"/>
    <property type="match status" value="1"/>
</dbReference>
<dbReference type="Proteomes" id="UP000029692">
    <property type="component" value="Unassembled WGS sequence"/>
</dbReference>
<dbReference type="GO" id="GO:0003684">
    <property type="term" value="F:damaged DNA binding"/>
    <property type="evidence" value="ECO:0007669"/>
    <property type="project" value="InterPro"/>
</dbReference>
<dbReference type="SMART" id="SM00982">
    <property type="entry name" value="TRCF"/>
    <property type="match status" value="1"/>
</dbReference>
<dbReference type="Gene3D" id="3.40.50.11180">
    <property type="match status" value="1"/>
</dbReference>
<dbReference type="PANTHER" id="PTHR47964">
    <property type="entry name" value="ATP-DEPENDENT DNA HELICASE HOMOLOG RECG, CHLOROPLASTIC"/>
    <property type="match status" value="1"/>
</dbReference>
<dbReference type="InterPro" id="IPR041471">
    <property type="entry name" value="UvrB_inter"/>
</dbReference>
<evidence type="ECO:0000256" key="12">
    <source>
        <dbReference type="ARBA" id="ARBA00070128"/>
    </source>
</evidence>
<name>A0A098R109_9SPIO</name>
<keyword evidence="3 13" id="KW-0547">Nucleotide-binding</keyword>
<dbReference type="PROSITE" id="PS51192">
    <property type="entry name" value="HELICASE_ATP_BIND_1"/>
    <property type="match status" value="1"/>
</dbReference>
<dbReference type="InterPro" id="IPR003711">
    <property type="entry name" value="CarD-like/TRCF_RID"/>
</dbReference>
<dbReference type="NCBIfam" id="TIGR00580">
    <property type="entry name" value="mfd"/>
    <property type="match status" value="1"/>
</dbReference>
<comment type="similarity">
    <text evidence="11 13">In the C-terminal section; belongs to the helicase family. RecG subfamily.</text>
</comment>
<comment type="caution">
    <text evidence="16">The sequence shown here is derived from an EMBL/GenBank/DDBJ whole genome shotgun (WGS) entry which is preliminary data.</text>
</comment>
<dbReference type="GO" id="GO:0005524">
    <property type="term" value="F:ATP binding"/>
    <property type="evidence" value="ECO:0007669"/>
    <property type="project" value="UniProtKB-UniRule"/>
</dbReference>
<evidence type="ECO:0000256" key="4">
    <source>
        <dbReference type="ARBA" id="ARBA00022763"/>
    </source>
</evidence>
<evidence type="ECO:0000256" key="8">
    <source>
        <dbReference type="ARBA" id="ARBA00023125"/>
    </source>
</evidence>
<dbReference type="Gene3D" id="3.30.2060.10">
    <property type="entry name" value="Penicillin-binding protein 1b domain"/>
    <property type="match status" value="1"/>
</dbReference>
<comment type="function">
    <text evidence="13">Couples transcription and DNA repair by recognizing RNA polymerase (RNAP) stalled at DNA lesions. Mediates ATP-dependent release of RNAP and its truncated transcript from the DNA, and recruitment of nucleotide excision repair machinery to the damaged site.</text>
</comment>
<dbReference type="Gene3D" id="3.40.50.300">
    <property type="entry name" value="P-loop containing nucleotide triphosphate hydrolases"/>
    <property type="match status" value="2"/>
</dbReference>
<dbReference type="InterPro" id="IPR014001">
    <property type="entry name" value="Helicase_ATP-bd"/>
</dbReference>
<dbReference type="InterPro" id="IPR047112">
    <property type="entry name" value="RecG/Mfd"/>
</dbReference>
<keyword evidence="6" id="KW-0347">Helicase</keyword>
<dbReference type="SMART" id="SM01058">
    <property type="entry name" value="CarD_TRCF"/>
    <property type="match status" value="1"/>
</dbReference>
<dbReference type="InterPro" id="IPR005118">
    <property type="entry name" value="TRCF_C"/>
</dbReference>
<dbReference type="CDD" id="cd17991">
    <property type="entry name" value="DEXHc_TRCF"/>
    <property type="match status" value="1"/>
</dbReference>
<dbReference type="InterPro" id="IPR004576">
    <property type="entry name" value="Mfd"/>
</dbReference>
<sequence>MDSLMYRRISQKLKDLPSFKDLTTLLGPPQSHKKPVPESGDLVGNTLDLTVSGIQGSFLAILLSRLVDKGHHGMLLVLPTEKEAEQLSADLASLGVENQIWPWTGTASYSPLPKNSPVFGRRVRLLTNLANRERQIILTSLRGLVGFLPPSDVLRKSLLTLRKRMHIQPTETARELTHRGYTRVSKVSLPGEYALRGEVLDIMLPGEDYGFRIVYSFDQIEEIRSFDVSNQSSIKKLDEVTIHSSREVIWNEERITQLEQTLARLPELKSDTAQILEAVRNTPGFEGEELWYPLSFEKPVSLIEYIPDSWPVFFLEFERLLNAEEALHREFDSLYRKLRHSQPLPRPERLLEGFNDIVTRTPRKVTMPVLRDFTKDSAGQILHFNSDGPRSFFGNIEFLQDELTVLSKSGYEIFVITDSEVQSLRLKTLLNTQDIHIEQLGLRSGFTLPDLRIVVIQENEIFGRRKRAPRSVKQVKSEAIESFVDLEPGDFIVHVNHGIGRFFGIQRIQAAGTERDYIKLEYADSEYIFVPIEQVNLIQRYIGSQGNDPRLDKIGGKSWENRKARVSKRVEDLAAHLINLYSRRRRAQGFAFPEDSEWQIQFESTFPFEETVDQLRCIEEVKADMEKPLPMDRLICGDVGYGKTEIAMRAAFKAVASGKQVAFLAPTTILAEQHLESLQERLEGFPVNLGMLSRFVSKADQRRVLGGVEEGSVDILVGTHRIIQKDVRFKDLGLLIVDEEQRFGVKDKERLKELKYSVDSLTMSATPIPRTLHMSLLKIRDMSVLKTPPHNRRPIETYVEAFNDELVAKAIRREIQRGGQVFFLHNRVETLENIQLFLEKLVPEVLVETAHGKMSSKELEDIMHRFIHGGFQVLVATTIIENGINIPNVNTIIIDRADMYGISQLYQLRGRVGRSDRLAYAYLFYPEQSALSELAMKRLQIISDYTELGSGFKIALKDLEVRGAGNLLGAEQSGDIYSVGFDLYLRLLDEAVRRLAKEEIESRRKAVEAGEDVSGLPELPPIEDEQIQETYLELEYTGFIPDSYITEPMEKMEVYKKISAVASDEELSTIQAEIEDRFGPTPEEVQSLLSLAELRVLCAKLYISSLKERRGSIEIEFGKMAKINIQRLVEMVQTSGGAIKPVPNKLNAIRMKSDGIGLKEKSEFLRGRLSQLLR</sequence>
<dbReference type="GO" id="GO:0003678">
    <property type="term" value="F:DNA helicase activity"/>
    <property type="evidence" value="ECO:0007669"/>
    <property type="project" value="TreeGrafter"/>
</dbReference>
<evidence type="ECO:0000313" key="16">
    <source>
        <dbReference type="EMBL" id="KGE73684.1"/>
    </source>
</evidence>
<keyword evidence="5 13" id="KW-0378">Hydrolase</keyword>
<dbReference type="Pfam" id="PF02559">
    <property type="entry name" value="CarD_TRCF_RID"/>
    <property type="match status" value="1"/>
</dbReference>
<protein>
    <recommendedName>
        <fullName evidence="12 13">Transcription-repair-coupling factor</fullName>
        <shortName evidence="13">TRCF</shortName>
        <ecNumber evidence="13">3.6.4.-</ecNumber>
    </recommendedName>
</protein>
<dbReference type="SMART" id="SM00487">
    <property type="entry name" value="DEXDc"/>
    <property type="match status" value="1"/>
</dbReference>
<evidence type="ECO:0000259" key="15">
    <source>
        <dbReference type="PROSITE" id="PS51194"/>
    </source>
</evidence>
<comment type="subcellular location">
    <subcellularLocation>
        <location evidence="1 13">Cytoplasm</location>
    </subcellularLocation>
</comment>
<dbReference type="GO" id="GO:0006355">
    <property type="term" value="P:regulation of DNA-templated transcription"/>
    <property type="evidence" value="ECO:0007669"/>
    <property type="project" value="UniProtKB-UniRule"/>
</dbReference>
<dbReference type="InterPro" id="IPR011545">
    <property type="entry name" value="DEAD/DEAH_box_helicase_dom"/>
</dbReference>
<evidence type="ECO:0000256" key="7">
    <source>
        <dbReference type="ARBA" id="ARBA00022840"/>
    </source>
</evidence>
<dbReference type="Gene3D" id="2.40.10.170">
    <property type="match status" value="1"/>
</dbReference>
<evidence type="ECO:0000256" key="10">
    <source>
        <dbReference type="ARBA" id="ARBA00061104"/>
    </source>
</evidence>
<evidence type="ECO:0000256" key="13">
    <source>
        <dbReference type="HAMAP-Rule" id="MF_00969"/>
    </source>
</evidence>
<organism evidence="16 17">
    <name type="scientific">Spirochaeta lutea</name>
    <dbReference type="NCBI Taxonomy" id="1480694"/>
    <lineage>
        <taxon>Bacteria</taxon>
        <taxon>Pseudomonadati</taxon>
        <taxon>Spirochaetota</taxon>
        <taxon>Spirochaetia</taxon>
        <taxon>Spirochaetales</taxon>
        <taxon>Spirochaetaceae</taxon>
        <taxon>Spirochaeta</taxon>
    </lineage>
</organism>
<dbReference type="EC" id="3.6.4.-" evidence="13"/>
<keyword evidence="9 13" id="KW-0234">DNA repair</keyword>
<evidence type="ECO:0000256" key="11">
    <source>
        <dbReference type="ARBA" id="ARBA00061399"/>
    </source>
</evidence>
<dbReference type="InterPro" id="IPR036101">
    <property type="entry name" value="CarD-like/TRCF_RID_sf"/>
</dbReference>
<evidence type="ECO:0000256" key="2">
    <source>
        <dbReference type="ARBA" id="ARBA00022490"/>
    </source>
</evidence>
<keyword evidence="8 13" id="KW-0238">DNA-binding</keyword>
<feature type="domain" description="Helicase C-terminal" evidence="15">
    <location>
        <begin position="794"/>
        <end position="960"/>
    </location>
</feature>
<evidence type="ECO:0000256" key="3">
    <source>
        <dbReference type="ARBA" id="ARBA00022741"/>
    </source>
</evidence>
<evidence type="ECO:0000313" key="17">
    <source>
        <dbReference type="Proteomes" id="UP000029692"/>
    </source>
</evidence>
<dbReference type="RefSeq" id="WP_037544583.1">
    <property type="nucleotide sequence ID" value="NZ_JNUP01000003.1"/>
</dbReference>
<dbReference type="SUPFAM" id="SSF143517">
    <property type="entry name" value="TRCF domain-like"/>
    <property type="match status" value="1"/>
</dbReference>
<dbReference type="EMBL" id="JNUP01000003">
    <property type="protein sequence ID" value="KGE73684.1"/>
    <property type="molecule type" value="Genomic_DNA"/>
</dbReference>
<evidence type="ECO:0000259" key="14">
    <source>
        <dbReference type="PROSITE" id="PS51192"/>
    </source>
</evidence>
<dbReference type="HAMAP" id="MF_00969">
    <property type="entry name" value="TRCF"/>
    <property type="match status" value="1"/>
</dbReference>
<proteinExistence type="inferred from homology"/>
<dbReference type="SUPFAM" id="SSF52540">
    <property type="entry name" value="P-loop containing nucleoside triphosphate hydrolases"/>
    <property type="match status" value="4"/>
</dbReference>
<evidence type="ECO:0000256" key="6">
    <source>
        <dbReference type="ARBA" id="ARBA00022806"/>
    </source>
</evidence>
<dbReference type="PROSITE" id="PS51194">
    <property type="entry name" value="HELICASE_CTER"/>
    <property type="match status" value="1"/>
</dbReference>
<dbReference type="STRING" id="1480694.DC28_00110"/>
<dbReference type="InterPro" id="IPR001650">
    <property type="entry name" value="Helicase_C-like"/>
</dbReference>
<keyword evidence="17" id="KW-1185">Reference proteome</keyword>
<evidence type="ECO:0000256" key="5">
    <source>
        <dbReference type="ARBA" id="ARBA00022801"/>
    </source>
</evidence>
<keyword evidence="7 13" id="KW-0067">ATP-binding</keyword>
<feature type="domain" description="Helicase ATP-binding" evidence="14">
    <location>
        <begin position="624"/>
        <end position="785"/>
    </location>
</feature>
<dbReference type="Pfam" id="PF03461">
    <property type="entry name" value="TRCF"/>
    <property type="match status" value="1"/>
</dbReference>
<dbReference type="SMART" id="SM00490">
    <property type="entry name" value="HELICc"/>
    <property type="match status" value="1"/>
</dbReference>
<dbReference type="GO" id="GO:0016787">
    <property type="term" value="F:hydrolase activity"/>
    <property type="evidence" value="ECO:0007669"/>
    <property type="project" value="UniProtKB-KW"/>
</dbReference>
<dbReference type="Pfam" id="PF00270">
    <property type="entry name" value="DEAD"/>
    <property type="match status" value="1"/>
</dbReference>
<keyword evidence="2 13" id="KW-0963">Cytoplasm</keyword>
<reference evidence="16 17" key="1">
    <citation type="submission" date="2014-05" db="EMBL/GenBank/DDBJ databases">
        <title>De novo Genome Sequence of Spirocheata sp.</title>
        <authorList>
            <person name="Shivani Y."/>
            <person name="Subhash Y."/>
            <person name="Tushar L."/>
            <person name="Sasikala C."/>
            <person name="Ramana C.V."/>
        </authorList>
    </citation>
    <scope>NUCLEOTIDE SEQUENCE [LARGE SCALE GENOMIC DNA]</scope>
    <source>
        <strain evidence="16 17">JC230</strain>
    </source>
</reference>
<dbReference type="GO" id="GO:0005737">
    <property type="term" value="C:cytoplasm"/>
    <property type="evidence" value="ECO:0007669"/>
    <property type="project" value="UniProtKB-SubCell"/>
</dbReference>
<comment type="similarity">
    <text evidence="10 13">In the N-terminal section; belongs to the UvrB family.</text>
</comment>
<evidence type="ECO:0000256" key="9">
    <source>
        <dbReference type="ARBA" id="ARBA00023204"/>
    </source>
</evidence>
<dbReference type="InterPro" id="IPR027417">
    <property type="entry name" value="P-loop_NTPase"/>
</dbReference>
<dbReference type="InterPro" id="IPR037235">
    <property type="entry name" value="TRCF-like_C_D7"/>
</dbReference>
<dbReference type="Pfam" id="PF17757">
    <property type="entry name" value="UvrB_inter"/>
    <property type="match status" value="1"/>
</dbReference>
<dbReference type="GO" id="GO:0000716">
    <property type="term" value="P:transcription-coupled nucleotide-excision repair, DNA damage recognition"/>
    <property type="evidence" value="ECO:0007669"/>
    <property type="project" value="UniProtKB-UniRule"/>
</dbReference>
<evidence type="ECO:0000256" key="1">
    <source>
        <dbReference type="ARBA" id="ARBA00004496"/>
    </source>
</evidence>